<name>A0AA38VXF0_9PEZI</name>
<evidence type="ECO:0000256" key="1">
    <source>
        <dbReference type="ARBA" id="ARBA00022786"/>
    </source>
</evidence>
<organism evidence="4 5">
    <name type="scientific">Coniochaeta hoffmannii</name>
    <dbReference type="NCBI Taxonomy" id="91930"/>
    <lineage>
        <taxon>Eukaryota</taxon>
        <taxon>Fungi</taxon>
        <taxon>Dikarya</taxon>
        <taxon>Ascomycota</taxon>
        <taxon>Pezizomycotina</taxon>
        <taxon>Sordariomycetes</taxon>
        <taxon>Sordariomycetidae</taxon>
        <taxon>Coniochaetales</taxon>
        <taxon>Coniochaetaceae</taxon>
        <taxon>Coniochaeta</taxon>
    </lineage>
</organism>
<dbReference type="EMBL" id="JANBVN010000063">
    <property type="protein sequence ID" value="KAJ9151533.1"/>
    <property type="molecule type" value="Genomic_DNA"/>
</dbReference>
<dbReference type="Proteomes" id="UP001174691">
    <property type="component" value="Unassembled WGS sequence"/>
</dbReference>
<gene>
    <name evidence="4" type="ORF">NKR19_g4869</name>
</gene>
<sequence length="122" mass="13301">MSVTVIELLQPGQEHLLLSASEADSSVKLRDIRTTQSNPRSHRIAHPTPASYTRQPDSHLALRPFGISAIALSGDSGRLYTLYKDNTAYAYSTTHLLLGHAPELTAQADGLADMDRIDWASS</sequence>
<keyword evidence="1" id="KW-0833">Ubl conjugation pathway</keyword>
<dbReference type="GO" id="GO:0005634">
    <property type="term" value="C:nucleus"/>
    <property type="evidence" value="ECO:0007669"/>
    <property type="project" value="TreeGrafter"/>
</dbReference>
<comment type="pathway">
    <text evidence="2">Protein modification.</text>
</comment>
<keyword evidence="5" id="KW-1185">Reference proteome</keyword>
<dbReference type="AlphaFoldDB" id="A0AA38VXF0"/>
<dbReference type="InterPro" id="IPR051865">
    <property type="entry name" value="WD-repeat_CDT2_adapter"/>
</dbReference>
<evidence type="ECO:0000256" key="2">
    <source>
        <dbReference type="ARBA" id="ARBA00043952"/>
    </source>
</evidence>
<dbReference type="GO" id="GO:0043161">
    <property type="term" value="P:proteasome-mediated ubiquitin-dependent protein catabolic process"/>
    <property type="evidence" value="ECO:0007669"/>
    <property type="project" value="TreeGrafter"/>
</dbReference>
<protein>
    <submittedName>
        <fullName evidence="4">Uncharacterized protein</fullName>
    </submittedName>
</protein>
<evidence type="ECO:0000256" key="3">
    <source>
        <dbReference type="SAM" id="MobiDB-lite"/>
    </source>
</evidence>
<accession>A0AA38VXF0</accession>
<dbReference type="PANTHER" id="PTHR22852:SF0">
    <property type="entry name" value="DENTICLELESS PROTEIN HOMOLOG"/>
    <property type="match status" value="1"/>
</dbReference>
<evidence type="ECO:0000313" key="4">
    <source>
        <dbReference type="EMBL" id="KAJ9151533.1"/>
    </source>
</evidence>
<comment type="caution">
    <text evidence="4">The sequence shown here is derived from an EMBL/GenBank/DDBJ whole genome shotgun (WGS) entry which is preliminary data.</text>
</comment>
<evidence type="ECO:0000313" key="5">
    <source>
        <dbReference type="Proteomes" id="UP001174691"/>
    </source>
</evidence>
<proteinExistence type="predicted"/>
<feature type="region of interest" description="Disordered" evidence="3">
    <location>
        <begin position="35"/>
        <end position="56"/>
    </location>
</feature>
<dbReference type="PANTHER" id="PTHR22852">
    <property type="entry name" value="LETHAL 2 DENTICLELESS PROTEIN RETINOIC ACID-REGULATED NUCLEAR MATRIX-ASSOCIATED PROTEIN"/>
    <property type="match status" value="1"/>
</dbReference>
<dbReference type="GO" id="GO:0030674">
    <property type="term" value="F:protein-macromolecule adaptor activity"/>
    <property type="evidence" value="ECO:0007669"/>
    <property type="project" value="TreeGrafter"/>
</dbReference>
<reference evidence="4" key="1">
    <citation type="submission" date="2022-07" db="EMBL/GenBank/DDBJ databases">
        <title>Fungi with potential for degradation of polypropylene.</title>
        <authorList>
            <person name="Gostincar C."/>
        </authorList>
    </citation>
    <scope>NUCLEOTIDE SEQUENCE</scope>
    <source>
        <strain evidence="4">EXF-13287</strain>
    </source>
</reference>